<name>A0A445CT50_ARAHY</name>
<dbReference type="Pfam" id="PF03004">
    <property type="entry name" value="Transposase_24"/>
    <property type="match status" value="1"/>
</dbReference>
<dbReference type="EMBL" id="SDMP01000006">
    <property type="protein sequence ID" value="RYR54045.1"/>
    <property type="molecule type" value="Genomic_DNA"/>
</dbReference>
<organism evidence="1 2">
    <name type="scientific">Arachis hypogaea</name>
    <name type="common">Peanut</name>
    <dbReference type="NCBI Taxonomy" id="3818"/>
    <lineage>
        <taxon>Eukaryota</taxon>
        <taxon>Viridiplantae</taxon>
        <taxon>Streptophyta</taxon>
        <taxon>Embryophyta</taxon>
        <taxon>Tracheophyta</taxon>
        <taxon>Spermatophyta</taxon>
        <taxon>Magnoliopsida</taxon>
        <taxon>eudicotyledons</taxon>
        <taxon>Gunneridae</taxon>
        <taxon>Pentapetalae</taxon>
        <taxon>rosids</taxon>
        <taxon>fabids</taxon>
        <taxon>Fabales</taxon>
        <taxon>Fabaceae</taxon>
        <taxon>Papilionoideae</taxon>
        <taxon>50 kb inversion clade</taxon>
        <taxon>dalbergioids sensu lato</taxon>
        <taxon>Dalbergieae</taxon>
        <taxon>Pterocarpus clade</taxon>
        <taxon>Arachis</taxon>
    </lineage>
</organism>
<proteinExistence type="predicted"/>
<dbReference type="AlphaFoldDB" id="A0A445CT50"/>
<sequence>MPAHKLNTARSIIFGKHTRRTEAKLKRCVSFLEVYDDVHKKKVENISEVSKEIIDLYGETISQKYRKDLIDQPEVDTNVWTEVAGTNNKGQVHGLGRNQDIGIGDHRDVPLSEDTHVFTVKPVSQADITEAIKEALPSAINVVLPSVINEAIQSNLLSFLSKIPGFSKKKCKFK</sequence>
<evidence type="ECO:0000313" key="1">
    <source>
        <dbReference type="EMBL" id="RYR54045.1"/>
    </source>
</evidence>
<comment type="caution">
    <text evidence="1">The sequence shown here is derived from an EMBL/GenBank/DDBJ whole genome shotgun (WGS) entry which is preliminary data.</text>
</comment>
<gene>
    <name evidence="1" type="ORF">Ahy_A06g029293</name>
</gene>
<evidence type="ECO:0000313" key="2">
    <source>
        <dbReference type="Proteomes" id="UP000289738"/>
    </source>
</evidence>
<dbReference type="Proteomes" id="UP000289738">
    <property type="component" value="Chromosome A06"/>
</dbReference>
<keyword evidence="2" id="KW-1185">Reference proteome</keyword>
<reference evidence="1 2" key="1">
    <citation type="submission" date="2019-01" db="EMBL/GenBank/DDBJ databases">
        <title>Sequencing of cultivated peanut Arachis hypogaea provides insights into genome evolution and oil improvement.</title>
        <authorList>
            <person name="Chen X."/>
        </authorList>
    </citation>
    <scope>NUCLEOTIDE SEQUENCE [LARGE SCALE GENOMIC DNA]</scope>
    <source>
        <strain evidence="2">cv. Fuhuasheng</strain>
        <tissue evidence="1">Leaves</tissue>
    </source>
</reference>
<dbReference type="InterPro" id="IPR004252">
    <property type="entry name" value="Probable_transposase_24"/>
</dbReference>
<accession>A0A445CT50</accession>
<protein>
    <submittedName>
        <fullName evidence="1">Uncharacterized protein</fullName>
    </submittedName>
</protein>